<keyword evidence="1" id="KW-0472">Membrane</keyword>
<evidence type="ECO:0000256" key="1">
    <source>
        <dbReference type="SAM" id="Phobius"/>
    </source>
</evidence>
<name>A0ABU1ZQ29_9BURK</name>
<dbReference type="RefSeq" id="WP_310342777.1">
    <property type="nucleotide sequence ID" value="NZ_JAVDXO010000004.1"/>
</dbReference>
<reference evidence="2 3" key="1">
    <citation type="submission" date="2023-07" db="EMBL/GenBank/DDBJ databases">
        <title>Sorghum-associated microbial communities from plants grown in Nebraska, USA.</title>
        <authorList>
            <person name="Schachtman D."/>
        </authorList>
    </citation>
    <scope>NUCLEOTIDE SEQUENCE [LARGE SCALE GENOMIC DNA]</scope>
    <source>
        <strain evidence="2 3">BE308</strain>
    </source>
</reference>
<gene>
    <name evidence="2" type="ORF">J2X15_002271</name>
</gene>
<comment type="caution">
    <text evidence="2">The sequence shown here is derived from an EMBL/GenBank/DDBJ whole genome shotgun (WGS) entry which is preliminary data.</text>
</comment>
<dbReference type="Proteomes" id="UP001268089">
    <property type="component" value="Unassembled WGS sequence"/>
</dbReference>
<organism evidence="2 3">
    <name type="scientific">Rhodoferax saidenbachensis</name>
    <dbReference type="NCBI Taxonomy" id="1484693"/>
    <lineage>
        <taxon>Bacteria</taxon>
        <taxon>Pseudomonadati</taxon>
        <taxon>Pseudomonadota</taxon>
        <taxon>Betaproteobacteria</taxon>
        <taxon>Burkholderiales</taxon>
        <taxon>Comamonadaceae</taxon>
        <taxon>Rhodoferax</taxon>
    </lineage>
</organism>
<dbReference type="EMBL" id="JAVDXO010000004">
    <property type="protein sequence ID" value="MDR7306985.1"/>
    <property type="molecule type" value="Genomic_DNA"/>
</dbReference>
<keyword evidence="1" id="KW-0812">Transmembrane</keyword>
<feature type="transmembrane region" description="Helical" evidence="1">
    <location>
        <begin position="28"/>
        <end position="45"/>
    </location>
</feature>
<keyword evidence="1" id="KW-1133">Transmembrane helix</keyword>
<proteinExistence type="predicted"/>
<evidence type="ECO:0000313" key="3">
    <source>
        <dbReference type="Proteomes" id="UP001268089"/>
    </source>
</evidence>
<protein>
    <submittedName>
        <fullName evidence="2">Uncharacterized protein</fullName>
    </submittedName>
</protein>
<keyword evidence="3" id="KW-1185">Reference proteome</keyword>
<accession>A0ABU1ZQ29</accession>
<sequence>MTTVLSSAHFASAPAVLSASGKTEGSRTLAGMLLAAVLSALLVVADQVIDTWADGHLLVGWVALWTVAFAALALLAPPLRKMSSVASAVIMGWVRAAQERRMEEKMWEYAHRDPRIMAELQHAVMRSRNEA</sequence>
<feature type="transmembrane region" description="Helical" evidence="1">
    <location>
        <begin position="57"/>
        <end position="76"/>
    </location>
</feature>
<evidence type="ECO:0000313" key="2">
    <source>
        <dbReference type="EMBL" id="MDR7306985.1"/>
    </source>
</evidence>